<accession>A0A382YPP8</accession>
<dbReference type="AlphaFoldDB" id="A0A382YPP8"/>
<protein>
    <submittedName>
        <fullName evidence="1">Uncharacterized protein</fullName>
    </submittedName>
</protein>
<organism evidence="1">
    <name type="scientific">marine metagenome</name>
    <dbReference type="NCBI Taxonomy" id="408172"/>
    <lineage>
        <taxon>unclassified sequences</taxon>
        <taxon>metagenomes</taxon>
        <taxon>ecological metagenomes</taxon>
    </lineage>
</organism>
<name>A0A382YPP8_9ZZZZ</name>
<reference evidence="1" key="1">
    <citation type="submission" date="2018-05" db="EMBL/GenBank/DDBJ databases">
        <authorList>
            <person name="Lanie J.A."/>
            <person name="Ng W.-L."/>
            <person name="Kazmierczak K.M."/>
            <person name="Andrzejewski T.M."/>
            <person name="Davidsen T.M."/>
            <person name="Wayne K.J."/>
            <person name="Tettelin H."/>
            <person name="Glass J.I."/>
            <person name="Rusch D."/>
            <person name="Podicherti R."/>
            <person name="Tsui H.-C.T."/>
            <person name="Winkler M.E."/>
        </authorList>
    </citation>
    <scope>NUCLEOTIDE SEQUENCE</scope>
</reference>
<dbReference type="EMBL" id="UINC01177562">
    <property type="protein sequence ID" value="SVD85277.1"/>
    <property type="molecule type" value="Genomic_DNA"/>
</dbReference>
<proteinExistence type="predicted"/>
<sequence length="112" mass="11515">MALTKATLIDLNANELILDLDADTSITADTDDTIHFKIAGSDEITMTAAGLSPATADGNALGTAALEWSDLFLADGAVINFGADQDVSLTHVADTGLLLSSTDRLQFGDSGT</sequence>
<evidence type="ECO:0000313" key="1">
    <source>
        <dbReference type="EMBL" id="SVD85277.1"/>
    </source>
</evidence>
<gene>
    <name evidence="1" type="ORF">METZ01_LOCUS438131</name>
</gene>
<feature type="non-terminal residue" evidence="1">
    <location>
        <position position="112"/>
    </location>
</feature>